<reference evidence="1" key="1">
    <citation type="submission" date="2014-11" db="EMBL/GenBank/DDBJ databases">
        <authorList>
            <person name="Amaro Gonzalez C."/>
        </authorList>
    </citation>
    <scope>NUCLEOTIDE SEQUENCE</scope>
</reference>
<name>A0A0E9S2X9_ANGAN</name>
<reference evidence="1" key="2">
    <citation type="journal article" date="2015" name="Fish Shellfish Immunol.">
        <title>Early steps in the European eel (Anguilla anguilla)-Vibrio vulnificus interaction in the gills: Role of the RtxA13 toxin.</title>
        <authorList>
            <person name="Callol A."/>
            <person name="Pajuelo D."/>
            <person name="Ebbesson L."/>
            <person name="Teles M."/>
            <person name="MacKenzie S."/>
            <person name="Amaro C."/>
        </authorList>
    </citation>
    <scope>NUCLEOTIDE SEQUENCE</scope>
</reference>
<dbReference type="AlphaFoldDB" id="A0A0E9S2X9"/>
<organism evidence="1">
    <name type="scientific">Anguilla anguilla</name>
    <name type="common">European freshwater eel</name>
    <name type="synonym">Muraena anguilla</name>
    <dbReference type="NCBI Taxonomy" id="7936"/>
    <lineage>
        <taxon>Eukaryota</taxon>
        <taxon>Metazoa</taxon>
        <taxon>Chordata</taxon>
        <taxon>Craniata</taxon>
        <taxon>Vertebrata</taxon>
        <taxon>Euteleostomi</taxon>
        <taxon>Actinopterygii</taxon>
        <taxon>Neopterygii</taxon>
        <taxon>Teleostei</taxon>
        <taxon>Anguilliformes</taxon>
        <taxon>Anguillidae</taxon>
        <taxon>Anguilla</taxon>
    </lineage>
</organism>
<dbReference type="EMBL" id="GBXM01073010">
    <property type="protein sequence ID" value="JAH35567.1"/>
    <property type="molecule type" value="Transcribed_RNA"/>
</dbReference>
<proteinExistence type="predicted"/>
<evidence type="ECO:0000313" key="1">
    <source>
        <dbReference type="EMBL" id="JAH35567.1"/>
    </source>
</evidence>
<sequence>MFCLFSVCRRRKAGMLKRLGVLRAGQPAELGISKKQGIHGIRSSSQALIDRSCIRAQCVIV</sequence>
<protein>
    <submittedName>
        <fullName evidence="1">Uncharacterized protein</fullName>
    </submittedName>
</protein>
<accession>A0A0E9S2X9</accession>